<reference evidence="3" key="1">
    <citation type="submission" date="2020-05" db="EMBL/GenBank/DDBJ databases">
        <authorList>
            <person name="Chiriac C."/>
            <person name="Salcher M."/>
            <person name="Ghai R."/>
            <person name="Kavagutti S V."/>
        </authorList>
    </citation>
    <scope>NUCLEOTIDE SEQUENCE</scope>
</reference>
<dbReference type="InterPro" id="IPR046390">
    <property type="entry name" value="NUCL_HEAD_T4"/>
</dbReference>
<comment type="similarity">
    <text evidence="1">Belongs to the Caudovirales head completion nuclease family.</text>
</comment>
<sequence>MSYKGKFRPKSPEKYIGDVTNIVYRSLWELRLMRYFDQHSSIIKWGSEEIIIPYRSPVDNRIHRYFPDFVIKMREESGKIVTMIIEVKPYAQTIEPIKKSEKSRRYINEVLTYGVNQAKWRAAVEFCKDRNWQFKVMTEKEIGIK</sequence>
<dbReference type="InterPro" id="IPR014833">
    <property type="entry name" value="TnsA_N"/>
</dbReference>
<protein>
    <recommendedName>
        <fullName evidence="1">Head completion nuclease</fullName>
        <ecNumber evidence="1">3.1.-.-</ecNumber>
    </recommendedName>
</protein>
<comment type="function">
    <text evidence="1">During phage morphogenesis, plays an essential role in the head-tail joining step. The associated nuclease activity is essential for morphogenesis, possibly by cleaving packaged DNA to enable the joining of heads to tails. Displays both exo- and endonuclease activity.</text>
</comment>
<keyword evidence="1" id="KW-0269">Exonuclease</keyword>
<evidence type="ECO:0000256" key="1">
    <source>
        <dbReference type="HAMAP-Rule" id="MF_04160"/>
    </source>
</evidence>
<keyword evidence="1" id="KW-0255">Endonuclease</keyword>
<feature type="active site" evidence="1">
    <location>
        <position position="68"/>
    </location>
</feature>
<organism evidence="3">
    <name type="scientific">uncultured Caudovirales phage</name>
    <dbReference type="NCBI Taxonomy" id="2100421"/>
    <lineage>
        <taxon>Viruses</taxon>
        <taxon>Duplodnaviria</taxon>
        <taxon>Heunggongvirae</taxon>
        <taxon>Uroviricota</taxon>
        <taxon>Caudoviricetes</taxon>
        <taxon>Peduoviridae</taxon>
        <taxon>Maltschvirus</taxon>
        <taxon>Maltschvirus maltsch</taxon>
    </lineage>
</organism>
<dbReference type="GO" id="GO:0004519">
    <property type="term" value="F:endonuclease activity"/>
    <property type="evidence" value="ECO:0007669"/>
    <property type="project" value="UniProtKB-UniRule"/>
</dbReference>
<name>A0A6J7WTR2_9CAUD</name>
<keyword evidence="1" id="KW-0540">Nuclease</keyword>
<gene>
    <name evidence="3" type="ORF">UFOVP247_93</name>
</gene>
<dbReference type="EMBL" id="LR798288">
    <property type="protein sequence ID" value="CAB5221150.1"/>
    <property type="molecule type" value="Genomic_DNA"/>
</dbReference>
<dbReference type="Pfam" id="PF08722">
    <property type="entry name" value="Tn7_TnsA-like_N"/>
    <property type="match status" value="1"/>
</dbReference>
<evidence type="ECO:0000313" key="3">
    <source>
        <dbReference type="EMBL" id="CAB5221150.1"/>
    </source>
</evidence>
<keyword evidence="1" id="KW-0378">Hydrolase</keyword>
<feature type="domain" description="TnsA endonuclease N-terminal" evidence="2">
    <location>
        <begin position="40"/>
        <end position="139"/>
    </location>
</feature>
<feature type="active site" evidence="1">
    <location>
        <position position="29"/>
    </location>
</feature>
<evidence type="ECO:0000259" key="2">
    <source>
        <dbReference type="Pfam" id="PF08722"/>
    </source>
</evidence>
<dbReference type="HAMAP" id="MF_04160">
    <property type="entry name" value="NUCL_HEAD_T4"/>
    <property type="match status" value="1"/>
</dbReference>
<dbReference type="GO" id="GO:0004527">
    <property type="term" value="F:exonuclease activity"/>
    <property type="evidence" value="ECO:0007669"/>
    <property type="project" value="UniProtKB-UniRule"/>
</dbReference>
<accession>A0A6J7WTR2</accession>
<dbReference type="EC" id="3.1.-.-" evidence="1"/>
<proteinExistence type="inferred from homology"/>
<feature type="active site" evidence="1">
    <location>
        <position position="88"/>
    </location>
</feature>
<dbReference type="Gene3D" id="3.40.91.30">
    <property type="match status" value="1"/>
</dbReference>